<dbReference type="EMBL" id="CP144747">
    <property type="protein sequence ID" value="WVZ61440.1"/>
    <property type="molecule type" value="Genomic_DNA"/>
</dbReference>
<keyword evidence="2" id="KW-0812">Transmembrane</keyword>
<feature type="transmembrane region" description="Helical" evidence="2">
    <location>
        <begin position="21"/>
        <end position="41"/>
    </location>
</feature>
<feature type="region of interest" description="Disordered" evidence="1">
    <location>
        <begin position="385"/>
        <end position="486"/>
    </location>
</feature>
<dbReference type="AlphaFoldDB" id="A0AAQ3SV60"/>
<evidence type="ECO:0000256" key="2">
    <source>
        <dbReference type="SAM" id="Phobius"/>
    </source>
</evidence>
<feature type="region of interest" description="Disordered" evidence="1">
    <location>
        <begin position="512"/>
        <end position="532"/>
    </location>
</feature>
<evidence type="ECO:0000313" key="4">
    <source>
        <dbReference type="Proteomes" id="UP001341281"/>
    </source>
</evidence>
<gene>
    <name evidence="3" type="ORF">U9M48_011309</name>
</gene>
<keyword evidence="2" id="KW-1133">Transmembrane helix</keyword>
<sequence>MYTTPLSISRSMNRCSSSIRAISSRLIFTCCCICICIWPPMLPIRASSENDSAGVSISEDLPHDAECIMIMPLLIIMGAAPAPAPPPPPVDNDLIKQADDDCRMLPMTDDDLCRASAISMVAVDVADVVLEALHEAGREVPGLLQRVPVPVARHAPEHPAAAIAIAALHHLAEQEPLRGVHVRHGQVLDGDEEQDGVDGGDLVDQVREHGRDALHQLRVEEADAGHAAHVAARQQAAHGVVRHGALQLVLVPLHVHVVPQHHHGHQRRGHGHGDVAAVREAVEHGGEVDGLGGGEDGEEERHPGGVDPPDEEHHQGEQQRGDEHDEDDADAVRLGDDARGLGRHRHDAGDDGQQQVHLGDVELPLVLPGGVHHLHAREAAHRLRVGDGGEGAGDHGLAAHHGGGERERQGGPEERRRRGPVEGVGHEVRVAPEESGLADVGEQDGGDEAEGEAELDGADAEVAEVREEGLRAGEAEEDAAQGDPGVLAVAPEVVDDVLGVEGAEDADVVADEVVDADAADEEQPEEDDGREQ</sequence>
<feature type="compositionally biased region" description="Basic and acidic residues" evidence="1">
    <location>
        <begin position="402"/>
        <end position="432"/>
    </location>
</feature>
<keyword evidence="2" id="KW-0472">Membrane</keyword>
<evidence type="ECO:0000313" key="3">
    <source>
        <dbReference type="EMBL" id="WVZ61440.1"/>
    </source>
</evidence>
<dbReference type="Proteomes" id="UP001341281">
    <property type="component" value="Chromosome 03"/>
</dbReference>
<feature type="compositionally biased region" description="Acidic residues" evidence="1">
    <location>
        <begin position="441"/>
        <end position="462"/>
    </location>
</feature>
<evidence type="ECO:0000256" key="1">
    <source>
        <dbReference type="SAM" id="MobiDB-lite"/>
    </source>
</evidence>
<feature type="compositionally biased region" description="Basic and acidic residues" evidence="1">
    <location>
        <begin position="463"/>
        <end position="474"/>
    </location>
</feature>
<proteinExistence type="predicted"/>
<feature type="compositionally biased region" description="Basic and acidic residues" evidence="1">
    <location>
        <begin position="311"/>
        <end position="323"/>
    </location>
</feature>
<organism evidence="3 4">
    <name type="scientific">Paspalum notatum var. saurae</name>
    <dbReference type="NCBI Taxonomy" id="547442"/>
    <lineage>
        <taxon>Eukaryota</taxon>
        <taxon>Viridiplantae</taxon>
        <taxon>Streptophyta</taxon>
        <taxon>Embryophyta</taxon>
        <taxon>Tracheophyta</taxon>
        <taxon>Spermatophyta</taxon>
        <taxon>Magnoliopsida</taxon>
        <taxon>Liliopsida</taxon>
        <taxon>Poales</taxon>
        <taxon>Poaceae</taxon>
        <taxon>PACMAD clade</taxon>
        <taxon>Panicoideae</taxon>
        <taxon>Andropogonodae</taxon>
        <taxon>Paspaleae</taxon>
        <taxon>Paspalinae</taxon>
        <taxon>Paspalum</taxon>
    </lineage>
</organism>
<feature type="non-terminal residue" evidence="3">
    <location>
        <position position="1"/>
    </location>
</feature>
<accession>A0AAQ3SV60</accession>
<name>A0AAQ3SV60_PASNO</name>
<feature type="region of interest" description="Disordered" evidence="1">
    <location>
        <begin position="286"/>
        <end position="329"/>
    </location>
</feature>
<reference evidence="3 4" key="1">
    <citation type="submission" date="2024-02" db="EMBL/GenBank/DDBJ databases">
        <title>High-quality chromosome-scale genome assembly of Pensacola bahiagrass (Paspalum notatum Flugge var. saurae).</title>
        <authorList>
            <person name="Vega J.M."/>
            <person name="Podio M."/>
            <person name="Orjuela J."/>
            <person name="Siena L.A."/>
            <person name="Pessino S.C."/>
            <person name="Combes M.C."/>
            <person name="Mariac C."/>
            <person name="Albertini E."/>
            <person name="Pupilli F."/>
            <person name="Ortiz J.P.A."/>
            <person name="Leblanc O."/>
        </authorList>
    </citation>
    <scope>NUCLEOTIDE SEQUENCE [LARGE SCALE GENOMIC DNA]</scope>
    <source>
        <strain evidence="3">R1</strain>
        <tissue evidence="3">Leaf</tissue>
    </source>
</reference>
<keyword evidence="4" id="KW-1185">Reference proteome</keyword>
<protein>
    <submittedName>
        <fullName evidence="3">Uncharacterized protein</fullName>
    </submittedName>
</protein>